<dbReference type="Gene3D" id="2.10.25.10">
    <property type="entry name" value="Laminin"/>
    <property type="match status" value="9"/>
</dbReference>
<dbReference type="PROSITE" id="PS51115">
    <property type="entry name" value="LAMININ_IVA"/>
    <property type="match status" value="1"/>
</dbReference>
<feature type="coiled-coil region" evidence="9">
    <location>
        <begin position="1342"/>
        <end position="1400"/>
    </location>
</feature>
<dbReference type="FunFam" id="2.10.25.10:FF:000090">
    <property type="entry name" value="laminin subunit alpha"/>
    <property type="match status" value="1"/>
</dbReference>
<dbReference type="FunFam" id="2.10.25.10:FF:000188">
    <property type="entry name" value="Laminin subunit gamma 2"/>
    <property type="match status" value="1"/>
</dbReference>
<proteinExistence type="predicted"/>
<keyword evidence="6" id="KW-0325">Glycoprotein</keyword>
<evidence type="ECO:0000256" key="2">
    <source>
        <dbReference type="ARBA" id="ARBA00022525"/>
    </source>
</evidence>
<feature type="domain" description="Laminin EGF-like" evidence="11">
    <location>
        <begin position="421"/>
        <end position="467"/>
    </location>
</feature>
<keyword evidence="2" id="KW-0964">Secreted</keyword>
<comment type="caution">
    <text evidence="8">Lacks conserved residue(s) required for the propagation of feature annotation.</text>
</comment>
<dbReference type="Pfam" id="PF00052">
    <property type="entry name" value="Laminin_B"/>
    <property type="match status" value="1"/>
</dbReference>
<keyword evidence="5 8" id="KW-1015">Disulfide bond</keyword>
<evidence type="ECO:0000256" key="4">
    <source>
        <dbReference type="ARBA" id="ARBA00022737"/>
    </source>
</evidence>
<dbReference type="FunFam" id="2.10.25.10:FF:000094">
    <property type="entry name" value="Laminin subunit alpha-2"/>
    <property type="match status" value="1"/>
</dbReference>
<feature type="domain" description="Laminin N-terminal" evidence="13">
    <location>
        <begin position="66"/>
        <end position="303"/>
    </location>
</feature>
<evidence type="ECO:0000256" key="5">
    <source>
        <dbReference type="ARBA" id="ARBA00023157"/>
    </source>
</evidence>
<organism evidence="14 15">
    <name type="scientific">Blomia tropicalis</name>
    <name type="common">Mite</name>
    <dbReference type="NCBI Taxonomy" id="40697"/>
    <lineage>
        <taxon>Eukaryota</taxon>
        <taxon>Metazoa</taxon>
        <taxon>Ecdysozoa</taxon>
        <taxon>Arthropoda</taxon>
        <taxon>Chelicerata</taxon>
        <taxon>Arachnida</taxon>
        <taxon>Acari</taxon>
        <taxon>Acariformes</taxon>
        <taxon>Sarcoptiformes</taxon>
        <taxon>Astigmata</taxon>
        <taxon>Glycyphagoidea</taxon>
        <taxon>Echimyopodidae</taxon>
        <taxon>Blomia</taxon>
    </lineage>
</organism>
<dbReference type="FunFam" id="2.10.25.10:FF:000011">
    <property type="entry name" value="Cadherin EGF LAG seven-pass G-type receptor"/>
    <property type="match status" value="1"/>
</dbReference>
<dbReference type="PANTHER" id="PTHR10574:SF435">
    <property type="entry name" value="LAMININ SUBUNIT GAMMA-1"/>
    <property type="match status" value="1"/>
</dbReference>
<dbReference type="GO" id="GO:0048468">
    <property type="term" value="P:cell development"/>
    <property type="evidence" value="ECO:0007669"/>
    <property type="project" value="UniProtKB-ARBA"/>
</dbReference>
<evidence type="ECO:0000259" key="12">
    <source>
        <dbReference type="PROSITE" id="PS51115"/>
    </source>
</evidence>
<dbReference type="FunFam" id="2.10.25.10:FF:000067">
    <property type="entry name" value="Laminin subunit gamma 1"/>
    <property type="match status" value="1"/>
</dbReference>
<dbReference type="Pfam" id="PF24973">
    <property type="entry name" value="EGF_LMN_ATRN"/>
    <property type="match status" value="2"/>
</dbReference>
<evidence type="ECO:0000313" key="14">
    <source>
        <dbReference type="EMBL" id="KAJ6222146.1"/>
    </source>
</evidence>
<dbReference type="Proteomes" id="UP001142055">
    <property type="component" value="Chromosome 1"/>
</dbReference>
<dbReference type="GO" id="GO:0005576">
    <property type="term" value="C:extracellular region"/>
    <property type="evidence" value="ECO:0007669"/>
    <property type="project" value="UniProtKB-SubCell"/>
</dbReference>
<comment type="caution">
    <text evidence="14">The sequence shown here is derived from an EMBL/GenBank/DDBJ whole genome shotgun (WGS) entry which is preliminary data.</text>
</comment>
<feature type="domain" description="Laminin EGF-like" evidence="11">
    <location>
        <begin position="978"/>
        <end position="1025"/>
    </location>
</feature>
<evidence type="ECO:0000256" key="1">
    <source>
        <dbReference type="ARBA" id="ARBA00004613"/>
    </source>
</evidence>
<dbReference type="GO" id="GO:0005604">
    <property type="term" value="C:basement membrane"/>
    <property type="evidence" value="ECO:0007669"/>
    <property type="project" value="UniProtKB-ARBA"/>
</dbReference>
<dbReference type="GO" id="GO:0009887">
    <property type="term" value="P:animal organ morphogenesis"/>
    <property type="evidence" value="ECO:0007669"/>
    <property type="project" value="TreeGrafter"/>
</dbReference>
<dbReference type="InterPro" id="IPR000742">
    <property type="entry name" value="EGF"/>
</dbReference>
<dbReference type="SMART" id="SM00181">
    <property type="entry name" value="EGF"/>
    <property type="match status" value="6"/>
</dbReference>
<feature type="disulfide bond" evidence="8">
    <location>
        <begin position="999"/>
        <end position="1008"/>
    </location>
</feature>
<feature type="chain" id="PRO_5040126966" description="Laminin subunit gamma-1" evidence="10">
    <location>
        <begin position="23"/>
        <end position="1660"/>
    </location>
</feature>
<dbReference type="SUPFAM" id="SSF57196">
    <property type="entry name" value="EGF/Laminin"/>
    <property type="match status" value="9"/>
</dbReference>
<dbReference type="EMBL" id="JAPWDV010000001">
    <property type="protein sequence ID" value="KAJ6222146.1"/>
    <property type="molecule type" value="Genomic_DNA"/>
</dbReference>
<dbReference type="SMART" id="SM00180">
    <property type="entry name" value="EGF_Lam"/>
    <property type="match status" value="10"/>
</dbReference>
<feature type="disulfide bond" evidence="8">
    <location>
        <begin position="1047"/>
        <end position="1056"/>
    </location>
</feature>
<keyword evidence="9" id="KW-0175">Coiled coil</keyword>
<feature type="coiled-coil region" evidence="9">
    <location>
        <begin position="1084"/>
        <end position="1165"/>
    </location>
</feature>
<dbReference type="PROSITE" id="PS50027">
    <property type="entry name" value="EGF_LAM_2"/>
    <property type="match status" value="6"/>
</dbReference>
<dbReference type="InterPro" id="IPR050440">
    <property type="entry name" value="Laminin/Netrin_ECM"/>
</dbReference>
<feature type="disulfide bond" evidence="8">
    <location>
        <begin position="771"/>
        <end position="780"/>
    </location>
</feature>
<dbReference type="Pfam" id="PF00053">
    <property type="entry name" value="EGF_laminin"/>
    <property type="match status" value="8"/>
</dbReference>
<evidence type="ECO:0000256" key="10">
    <source>
        <dbReference type="SAM" id="SignalP"/>
    </source>
</evidence>
<evidence type="ECO:0000313" key="15">
    <source>
        <dbReference type="Proteomes" id="UP001142055"/>
    </source>
</evidence>
<evidence type="ECO:0000256" key="7">
    <source>
        <dbReference type="ARBA" id="ARBA00023292"/>
    </source>
</evidence>
<dbReference type="PROSITE" id="PS01248">
    <property type="entry name" value="EGF_LAM_1"/>
    <property type="match status" value="4"/>
</dbReference>
<dbReference type="FunFam" id="2.10.25.10:FF:000105">
    <property type="entry name" value="laminin subunit gamma-1"/>
    <property type="match status" value="1"/>
</dbReference>
<dbReference type="CDD" id="cd00055">
    <property type="entry name" value="EGF_Lam"/>
    <property type="match status" value="10"/>
</dbReference>
<reference evidence="14" key="1">
    <citation type="submission" date="2022-12" db="EMBL/GenBank/DDBJ databases">
        <title>Genome assemblies of Blomia tropicalis.</title>
        <authorList>
            <person name="Cui Y."/>
        </authorList>
    </citation>
    <scope>NUCLEOTIDE SEQUENCE</scope>
    <source>
        <tissue evidence="14">Adult mites</tissue>
    </source>
</reference>
<protein>
    <recommendedName>
        <fullName evidence="16">Laminin subunit gamma-1</fullName>
    </recommendedName>
</protein>
<comment type="subcellular location">
    <subcellularLocation>
        <location evidence="1">Secreted</location>
    </subcellularLocation>
</comment>
<dbReference type="PROSITE" id="PS51117">
    <property type="entry name" value="LAMININ_NTER"/>
    <property type="match status" value="1"/>
</dbReference>
<dbReference type="InterPro" id="IPR002049">
    <property type="entry name" value="LE_dom"/>
</dbReference>
<feature type="disulfide bond" evidence="8">
    <location>
        <begin position="490"/>
        <end position="499"/>
    </location>
</feature>
<evidence type="ECO:0000259" key="11">
    <source>
        <dbReference type="PROSITE" id="PS50027"/>
    </source>
</evidence>
<keyword evidence="3 10" id="KW-0732">Signal</keyword>
<dbReference type="Pfam" id="PF00055">
    <property type="entry name" value="Laminin_N"/>
    <property type="match status" value="1"/>
</dbReference>
<sequence>MKVLKWTKSTILLLSVVTLVSTQNNRYYDENSIYSRPPNPAPSYNSIPMRYGPKSSNSACYDRFNNPTRCTPEFVNAAYNAPVEATNTCGINGASQYCMQTGATGSNKKTCEYCDASNPALRHPPEFLVDYSEQSELTWWQSESLFEGKWPKQINLTLHLGKTFEITYVRLRFHSPRAESFAIYKKTLDDGEWIPFQFYSSNCAKTYSDRIISSPNEETQALCTKEFSDISPLTGGNVVFTTLEGRANANIFDHNERLQEFVTATEIRIVLDNMNTFGDEIFGDEQVLRSYYYAISDLSVGGICKCNGHANRCVPVPYDPNSRRRLMCQCEHNTAGPDCEKCLPFFNDQPWRRATAKNAYACQACNCNSRSNKCYFDEPLWRKTGHGGHCIDCADNTDGPNCEKCKENYYLDTITDKCVACNCDPTGSISLQCSGNGQCACKNGVDGKQCDRCAANYFDFGHNGCRPCGCVVAGSAGNVASCDKTGKCMCKKNVEGEKCDRCKPGFFDLQWSNDFGCVSCFCFGHANICTRSTGYSLQLIESSFNRDLERWIAKDKRGSDVAIQYNSLGRNIGASSMYQDNPVYFIAPEKFLGDKKYSYNRNLSFSLQVNGDNPISALDDIVIEGNGIRISTPIFGQNNPFPTGQRNYYSFRLHEDFSYGWTPPLDANDFLSLLSNITSIKIKSTYTTSGSGSLDDVTLETAVQAPGMESEEATWVETCTCPTGYDGQHCESCAAGYKHDPPRGGKFAKCVPCVCNNHGEYCDSESGRCICNHNTGGDTCDRCAPGYYGNALNQTENDCKPCPCPDGGECTILPDETVACLSCPDGYGGHLCDKCVDGFHMNKDKCERCECNGNIDTNAVGNCNMLDGKCLKCIFNTWGNSCEKCLPGYYGSALAYPKGDCKSCGCNSFGTFAEENFNDFNEAKRLGYMRSYMTTANFLGCNVVTGQCNCKPNVAGRQCNACVDGYWDITSNEGCKACNCDSVGSLNRLCDDKTGQCNCRPGITGQHCDKCLPDHYGFSTEGCHKCECDPIGSESSQCDLETGQCKCRPNVEGKRCEFCMENKYKKEAGCLDCPACYTLVQESVASHRTKVAELKSLLDEIEQNPYAVEDANFEKQLNEVMNTVRQLLQDAKDAQGVDDSLVFQLEQIKSRIRKVQDTTKKINSQLEFISVHINYGTKNISIADDITKSAENDLNNARNYLENDGKRSLEKARIRSERYGQQSEKMTEIARESRLLADDHERNAEKIIATYKEARNVSETAYNLAKDAINTQKANREELEKLKDKLNEVKDQWQMTLKLSEDVHKDAIKAEEDSLILFTDVSNIKVPDLDSARYKAEAQSIIAQAKSANKDANDILNSHEDLLNSTGSRLKDARTLFQDAERQQQIADRLLAEVEDAVNQTNQAIKVGENILDDAKNTLKTLKEFDQNVQASKDKAKEALGRIPTIQADIENASKQTESARNTLQQALSEAINARDIAKMAENRAQAASMEARKIRDDALETKNKVNELIKRAQNLLSDVARTSDRMKNYENQAAEDEKLVQDALELANTAKTSAVDANQKVINATRAVDDILRDLNSMDDMDEKYLFELENRLRDAEKDLKGTDLDSRVNQLEMLNKEQTKWIKDYEDEVNKLSADVANIAKIRESLPDGCFRRLHLEP</sequence>
<evidence type="ECO:0000259" key="13">
    <source>
        <dbReference type="PROSITE" id="PS51117"/>
    </source>
</evidence>
<accession>A0A9Q0RQP7</accession>
<feature type="disulfide bond" evidence="8">
    <location>
        <begin position="980"/>
        <end position="997"/>
    </location>
</feature>
<feature type="domain" description="Laminin EGF-like" evidence="11">
    <location>
        <begin position="1026"/>
        <end position="1072"/>
    </location>
</feature>
<feature type="domain" description="Laminin EGF-like" evidence="11">
    <location>
        <begin position="468"/>
        <end position="519"/>
    </location>
</feature>
<dbReference type="FunFam" id="2.10.25.10:FF:000051">
    <property type="entry name" value="Laminin subunit alpha 4"/>
    <property type="match status" value="1"/>
</dbReference>
<feature type="disulfide bond" evidence="8">
    <location>
        <begin position="1028"/>
        <end position="1045"/>
    </location>
</feature>
<dbReference type="FunFam" id="2.10.25.10:FF:000166">
    <property type="entry name" value="laminin subunit gamma-1"/>
    <property type="match status" value="1"/>
</dbReference>
<evidence type="ECO:0000256" key="8">
    <source>
        <dbReference type="PROSITE-ProRule" id="PRU00460"/>
    </source>
</evidence>
<dbReference type="GO" id="GO:0009888">
    <property type="term" value="P:tissue development"/>
    <property type="evidence" value="ECO:0007669"/>
    <property type="project" value="TreeGrafter"/>
</dbReference>
<dbReference type="SMART" id="SM00136">
    <property type="entry name" value="LamNT"/>
    <property type="match status" value="1"/>
</dbReference>
<keyword evidence="7 8" id="KW-0424">Laminin EGF-like domain</keyword>
<evidence type="ECO:0000256" key="9">
    <source>
        <dbReference type="SAM" id="Coils"/>
    </source>
</evidence>
<feature type="domain" description="Laminin EGF-like" evidence="11">
    <location>
        <begin position="753"/>
        <end position="801"/>
    </location>
</feature>
<evidence type="ECO:0008006" key="16">
    <source>
        <dbReference type="Google" id="ProtNLM"/>
    </source>
</evidence>
<dbReference type="OMA" id="QGCTACF"/>
<feature type="signal peptide" evidence="10">
    <location>
        <begin position="1"/>
        <end position="22"/>
    </location>
</feature>
<dbReference type="InterPro" id="IPR000034">
    <property type="entry name" value="Laminin_IV"/>
</dbReference>
<feature type="coiled-coil region" evidence="9">
    <location>
        <begin position="1450"/>
        <end position="1547"/>
    </location>
</feature>
<feature type="disulfide bond" evidence="8">
    <location>
        <begin position="1026"/>
        <end position="1038"/>
    </location>
</feature>
<name>A0A9Q0RQP7_BLOTA</name>
<keyword evidence="4" id="KW-0677">Repeat</keyword>
<feature type="disulfide bond" evidence="8">
    <location>
        <begin position="441"/>
        <end position="450"/>
    </location>
</feature>
<dbReference type="PRINTS" id="PR00011">
    <property type="entry name" value="EGFLAMININ"/>
</dbReference>
<feature type="coiled-coil region" evidence="9">
    <location>
        <begin position="1237"/>
        <end position="1296"/>
    </location>
</feature>
<dbReference type="GO" id="GO:0007155">
    <property type="term" value="P:cell adhesion"/>
    <property type="evidence" value="ECO:0007669"/>
    <property type="project" value="UniProtKB-ARBA"/>
</dbReference>
<dbReference type="SMART" id="SM00281">
    <property type="entry name" value="LamB"/>
    <property type="match status" value="1"/>
</dbReference>
<feature type="domain" description="Laminin IV type A" evidence="12">
    <location>
        <begin position="546"/>
        <end position="718"/>
    </location>
</feature>
<feature type="disulfide bond" evidence="8">
    <location>
        <begin position="950"/>
        <end position="959"/>
    </location>
</feature>
<feature type="domain" description="Laminin EGF-like" evidence="11">
    <location>
        <begin position="904"/>
        <end position="977"/>
    </location>
</feature>
<keyword evidence="15" id="KW-1185">Reference proteome</keyword>
<evidence type="ECO:0000256" key="6">
    <source>
        <dbReference type="ARBA" id="ARBA00023180"/>
    </source>
</evidence>
<dbReference type="PANTHER" id="PTHR10574">
    <property type="entry name" value="NETRIN/LAMININ-RELATED"/>
    <property type="match status" value="1"/>
</dbReference>
<dbReference type="Gene3D" id="2.60.120.260">
    <property type="entry name" value="Galactose-binding domain-like"/>
    <property type="match status" value="1"/>
</dbReference>
<feature type="coiled-coil region" evidence="9">
    <location>
        <begin position="1587"/>
        <end position="1644"/>
    </location>
</feature>
<evidence type="ECO:0000256" key="3">
    <source>
        <dbReference type="ARBA" id="ARBA00022729"/>
    </source>
</evidence>
<dbReference type="InterPro" id="IPR008211">
    <property type="entry name" value="Laminin_N"/>
</dbReference>
<feature type="disulfide bond" evidence="8">
    <location>
        <begin position="978"/>
        <end position="990"/>
    </location>
</feature>
<gene>
    <name evidence="14" type="ORF">RDWZM_000691</name>
</gene>
<dbReference type="InterPro" id="IPR056863">
    <property type="entry name" value="LMN_ATRN_NET-like_EGF"/>
</dbReference>
<feature type="disulfide bond" evidence="8">
    <location>
        <begin position="421"/>
        <end position="433"/>
    </location>
</feature>